<dbReference type="InterPro" id="IPR029480">
    <property type="entry name" value="Transpos_assoc"/>
</dbReference>
<feature type="compositionally biased region" description="Polar residues" evidence="1">
    <location>
        <begin position="130"/>
        <end position="139"/>
    </location>
</feature>
<reference evidence="5 6" key="1">
    <citation type="submission" date="2020-06" db="EMBL/GenBank/DDBJ databases">
        <title>Transcriptomic and genomic resources for Thalictrum thalictroides and T. hernandezii: Facilitating candidate gene discovery in an emerging model plant lineage.</title>
        <authorList>
            <person name="Arias T."/>
            <person name="Riano-Pachon D.M."/>
            <person name="Di Stilio V.S."/>
        </authorList>
    </citation>
    <scope>NUCLEOTIDE SEQUENCE [LARGE SCALE GENOMIC DNA]</scope>
    <source>
        <strain evidence="6">cv. WT478/WT964</strain>
        <tissue evidence="5">Leaves</tissue>
    </source>
</reference>
<dbReference type="InterPro" id="IPR058352">
    <property type="entry name" value="DUF8039"/>
</dbReference>
<dbReference type="Pfam" id="PF03004">
    <property type="entry name" value="Transposase_24"/>
    <property type="match status" value="1"/>
</dbReference>
<protein>
    <submittedName>
        <fullName evidence="5">Transposase, Ptta/En/Spm</fullName>
    </submittedName>
</protein>
<dbReference type="InterPro" id="IPR004252">
    <property type="entry name" value="Probable_transposase_24"/>
</dbReference>
<dbReference type="OrthoDB" id="1730237at2759"/>
<feature type="domain" description="DUF8039" evidence="4">
    <location>
        <begin position="492"/>
        <end position="578"/>
    </location>
</feature>
<dbReference type="Proteomes" id="UP000554482">
    <property type="component" value="Unassembled WGS sequence"/>
</dbReference>
<dbReference type="AlphaFoldDB" id="A0A7J6X1B7"/>
<feature type="region of interest" description="Disordered" evidence="1">
    <location>
        <begin position="349"/>
        <end position="369"/>
    </location>
</feature>
<dbReference type="PANTHER" id="PTHR33018:SF34">
    <property type="entry name" value="OS02G0472350 PROTEIN"/>
    <property type="match status" value="1"/>
</dbReference>
<gene>
    <name evidence="5" type="ORF">FRX31_006949</name>
</gene>
<dbReference type="Pfam" id="PF13963">
    <property type="entry name" value="Transpos_assoc"/>
    <property type="match status" value="1"/>
</dbReference>
<evidence type="ECO:0000313" key="6">
    <source>
        <dbReference type="Proteomes" id="UP000554482"/>
    </source>
</evidence>
<feature type="signal peptide" evidence="2">
    <location>
        <begin position="1"/>
        <end position="16"/>
    </location>
</feature>
<feature type="chain" id="PRO_5029702072" evidence="2">
    <location>
        <begin position="17"/>
        <end position="588"/>
    </location>
</feature>
<evidence type="ECO:0000313" key="5">
    <source>
        <dbReference type="EMBL" id="KAF5203464.1"/>
    </source>
</evidence>
<accession>A0A7J6X1B7</accession>
<feature type="non-terminal residue" evidence="5">
    <location>
        <position position="1"/>
    </location>
</feature>
<dbReference type="EMBL" id="JABWDY010006744">
    <property type="protein sequence ID" value="KAF5203464.1"/>
    <property type="molecule type" value="Genomic_DNA"/>
</dbReference>
<feature type="domain" description="Transposase-associated" evidence="3">
    <location>
        <begin position="32"/>
        <end position="103"/>
    </location>
</feature>
<name>A0A7J6X1B7_THATH</name>
<keyword evidence="2" id="KW-0732">Signal</keyword>
<evidence type="ECO:0000256" key="2">
    <source>
        <dbReference type="SAM" id="SignalP"/>
    </source>
</evidence>
<proteinExistence type="predicted"/>
<comment type="caution">
    <text evidence="5">The sequence shown here is derived from an EMBL/GenBank/DDBJ whole genome shotgun (WGS) entry which is preliminary data.</text>
</comment>
<dbReference type="Pfam" id="PF26133">
    <property type="entry name" value="DUF8039"/>
    <property type="match status" value="1"/>
</dbReference>
<feature type="region of interest" description="Disordered" evidence="1">
    <location>
        <begin position="107"/>
        <end position="146"/>
    </location>
</feature>
<feature type="compositionally biased region" description="Polar residues" evidence="1">
    <location>
        <begin position="353"/>
        <end position="365"/>
    </location>
</feature>
<evidence type="ECO:0000259" key="3">
    <source>
        <dbReference type="Pfam" id="PF13963"/>
    </source>
</evidence>
<keyword evidence="6" id="KW-1185">Reference proteome</keyword>
<evidence type="ECO:0000256" key="1">
    <source>
        <dbReference type="SAM" id="MobiDB-lite"/>
    </source>
</evidence>
<sequence>FIILLSSFTLVHVTDSTDFGLKLAILIIMMDKGWLLFKRNTNEYREGVKKFVKLAKLKTRNSKLRCPCIKCRNFCWGSGELVEEHLVIKGMDMTYTTWFWHGEPLQSEKSGEEGDNMKGLPSQDVENKDSNGGSSTDGGLSNEGDPTAVLDSSCKKKIVFNGRGQPIGRNSVSLSTELGNIAKDMVPLNFDDWRTIPKDHKNFYWFTIQEKFIVDEKLGRPYALKEIGKLWRARKSRLRRKIRACKSKMELRALRKKCGVQKSDWKIFVKNMSNRAYKKKSKKFQEMRAKQDLPHTCSRKGYARLEDEMKRECTNPSSITSTDIWVLGHTKRNGEPSNARVARKMKRIREVQDSTTASSSPQTIENDPLAQVLGPDCYGHTRALGSEVASSKLGLTPQQMVIVTQCQEQIASMKQDMDRLTNLVYSQNDLINTLMAKRQGQCVGSGQFTQSLAAFTPTLTNPCPTNFDVSSPIGTVSPYFANPVASIPQVYRSIAKNSKCQLMNWLKPNEIVAFGRWETSDPNVEVHFKSLGVGASKVWIDKVEKRVSLWRLTTDDGMQTLNDVVGSAIVWPTNCILFTEEGMTNGGS</sequence>
<organism evidence="5 6">
    <name type="scientific">Thalictrum thalictroides</name>
    <name type="common">Rue-anemone</name>
    <name type="synonym">Anemone thalictroides</name>
    <dbReference type="NCBI Taxonomy" id="46969"/>
    <lineage>
        <taxon>Eukaryota</taxon>
        <taxon>Viridiplantae</taxon>
        <taxon>Streptophyta</taxon>
        <taxon>Embryophyta</taxon>
        <taxon>Tracheophyta</taxon>
        <taxon>Spermatophyta</taxon>
        <taxon>Magnoliopsida</taxon>
        <taxon>Ranunculales</taxon>
        <taxon>Ranunculaceae</taxon>
        <taxon>Thalictroideae</taxon>
        <taxon>Thalictrum</taxon>
    </lineage>
</organism>
<dbReference type="PANTHER" id="PTHR33018">
    <property type="entry name" value="OS10G0338966 PROTEIN-RELATED"/>
    <property type="match status" value="1"/>
</dbReference>
<evidence type="ECO:0000259" key="4">
    <source>
        <dbReference type="Pfam" id="PF26133"/>
    </source>
</evidence>